<dbReference type="Proteomes" id="UP000299211">
    <property type="component" value="Unassembled WGS sequence"/>
</dbReference>
<dbReference type="EMBL" id="BJHY01000001">
    <property type="protein sequence ID" value="GDY71339.1"/>
    <property type="molecule type" value="Genomic_DNA"/>
</dbReference>
<evidence type="ECO:0000313" key="5">
    <source>
        <dbReference type="Proteomes" id="UP000299211"/>
    </source>
</evidence>
<dbReference type="AlphaFoldDB" id="A0A4D4MII1"/>
<feature type="compositionally biased region" description="Acidic residues" evidence="1">
    <location>
        <begin position="75"/>
        <end position="85"/>
    </location>
</feature>
<evidence type="ECO:0000256" key="1">
    <source>
        <dbReference type="SAM" id="MobiDB-lite"/>
    </source>
</evidence>
<dbReference type="Proteomes" id="UP000302139">
    <property type="component" value="Unassembled WGS sequence"/>
</dbReference>
<reference evidence="4 5" key="1">
    <citation type="submission" date="2019-04" db="EMBL/GenBank/DDBJ databases">
        <title>Draft genome sequences of Streptomyces avermitilis ATCC 31267.</title>
        <authorList>
            <person name="Komaki H."/>
            <person name="Tamura T."/>
            <person name="Hosoyama A."/>
        </authorList>
    </citation>
    <scope>NUCLEOTIDE SEQUENCE [LARGE SCALE GENOMIC DNA]</scope>
    <source>
        <strain evidence="4 5">ATCC 31267</strain>
    </source>
</reference>
<feature type="chain" id="PRO_5036356328" description="Secreted protein" evidence="2">
    <location>
        <begin position="34"/>
        <end position="85"/>
    </location>
</feature>
<proteinExistence type="predicted"/>
<feature type="signal peptide" evidence="2">
    <location>
        <begin position="1"/>
        <end position="33"/>
    </location>
</feature>
<dbReference type="RefSeq" id="WP_052082319.1">
    <property type="nucleotide sequence ID" value="NZ_BAABTN010000034.1"/>
</dbReference>
<organism evidence="4 5">
    <name type="scientific">Streptomyces avermitilis</name>
    <dbReference type="NCBI Taxonomy" id="33903"/>
    <lineage>
        <taxon>Bacteria</taxon>
        <taxon>Bacillati</taxon>
        <taxon>Actinomycetota</taxon>
        <taxon>Actinomycetes</taxon>
        <taxon>Kitasatosporales</taxon>
        <taxon>Streptomycetaceae</taxon>
        <taxon>Streptomyces</taxon>
    </lineage>
</organism>
<keyword evidence="2" id="KW-0732">Signal</keyword>
<gene>
    <name evidence="3" type="ORF">SAV14893_076920</name>
    <name evidence="4" type="ORF">SAV31267_008240</name>
</gene>
<name>A0A4D4MII1_STRAX</name>
<feature type="compositionally biased region" description="Gly residues" evidence="1">
    <location>
        <begin position="44"/>
        <end position="72"/>
    </location>
</feature>
<evidence type="ECO:0000313" key="3">
    <source>
        <dbReference type="EMBL" id="GDY68299.1"/>
    </source>
</evidence>
<evidence type="ECO:0000313" key="4">
    <source>
        <dbReference type="EMBL" id="GDY71339.1"/>
    </source>
</evidence>
<comment type="caution">
    <text evidence="4">The sequence shown here is derived from an EMBL/GenBank/DDBJ whole genome shotgun (WGS) entry which is preliminary data.</text>
</comment>
<evidence type="ECO:0000313" key="6">
    <source>
        <dbReference type="Proteomes" id="UP000302139"/>
    </source>
</evidence>
<sequence>MSAHVSRIGRLAAVTSAAVVLACTGMGVGTASAAEQSHEVGYSAHGGGGHGGGGHGGDGGGYGGGGYGGGWSHGDDDDGWGDGGY</sequence>
<accession>A0A4D4MII1</accession>
<reference evidence="3 6" key="2">
    <citation type="submission" date="2019-04" db="EMBL/GenBank/DDBJ databases">
        <title>Draft genome sequences of Streptomyces avermitilis NBRC 14893.</title>
        <authorList>
            <person name="Komaki H."/>
            <person name="Tamura T."/>
            <person name="Hosoyama A."/>
        </authorList>
    </citation>
    <scope>NUCLEOTIDE SEQUENCE [LARGE SCALE GENOMIC DNA]</scope>
    <source>
        <strain evidence="3 6">NBRC 14893</strain>
    </source>
</reference>
<protein>
    <recommendedName>
        <fullName evidence="7">Secreted protein</fullName>
    </recommendedName>
</protein>
<dbReference type="EMBL" id="BJHX01000001">
    <property type="protein sequence ID" value="GDY68299.1"/>
    <property type="molecule type" value="Genomic_DNA"/>
</dbReference>
<evidence type="ECO:0000256" key="2">
    <source>
        <dbReference type="SAM" id="SignalP"/>
    </source>
</evidence>
<dbReference type="PROSITE" id="PS51257">
    <property type="entry name" value="PROKAR_LIPOPROTEIN"/>
    <property type="match status" value="1"/>
</dbReference>
<evidence type="ECO:0008006" key="7">
    <source>
        <dbReference type="Google" id="ProtNLM"/>
    </source>
</evidence>
<feature type="region of interest" description="Disordered" evidence="1">
    <location>
        <begin position="34"/>
        <end position="85"/>
    </location>
</feature>